<dbReference type="AlphaFoldDB" id="A0A8H5B0L5"/>
<dbReference type="EMBL" id="JAACJK010000222">
    <property type="protein sequence ID" value="KAF5314116.1"/>
    <property type="molecule type" value="Genomic_DNA"/>
</dbReference>
<dbReference type="InterPro" id="IPR036047">
    <property type="entry name" value="F-box-like_dom_sf"/>
</dbReference>
<dbReference type="SUPFAM" id="SSF81383">
    <property type="entry name" value="F-box domain"/>
    <property type="match status" value="1"/>
</dbReference>
<accession>A0A8H5B0L5</accession>
<feature type="domain" description="F-box" evidence="1">
    <location>
        <begin position="71"/>
        <end position="119"/>
    </location>
</feature>
<sequence length="720" mass="83530">MLKSLFSYGKKAQVCDPTAFPFADADPKEIYSVDSYRPRNYLRGAVTWNVRRDTPMPTQRLASSKATESDITHILNIPSEIIFQILYKLHPIDLYHISSTCTGLRACLLELGPDFFKCKRFSRHDEVPKCPKGWHIVRWLEFLFGPLTCETCGRNGAPPDFGILRKLCISCRGQVLVSVSRAEMKNWHHHEGTLNQIARWMLNKCCRSLRMNMSWNSIGELGEDEADYHGPYYLRDDVELITFLVCDSCKASSLDEWERKNSEYEANRAKVASDIETCNLAYRWSFDIMRDFNRRQSEWYRWKISKECKKLGFSTADIHGAGLAISRHLDAWEAKGLGRREFRYHFTKFIVPLLEAHAKQKRPKVHNETEATRYMRTIPTVQWRYFPSAICDWGSDYRLKGLNFRKDSPAEINRKLREWRLGVRDDLLKQLPKSDVSAYTSSTGASYAGVRKPSLLNLAVSTFSCSLCVASHYKGAALVGWSEVLTHICNFYAKEYESHSDIKWSPAARETALALLALVGLDPLTTTADEMDALDARFFCGNCEVVRTHSRCYRKAFKWRECLTHSVYDVQPGHRRPNWLLLGKEAAAFVKEREEPYPNHNHSLWACALCPRNVEALWRHIDVQVHLNREHLVPNAKTDRYNLYIPNRMSHHYHGGGPWYQSRKPRLYLVEPAWQFKCLLCHSLDKLLKKEDILKHIQKRHKIPEPLQDRDWGEIAMCTT</sequence>
<dbReference type="Pfam" id="PF00646">
    <property type="entry name" value="F-box"/>
    <property type="match status" value="1"/>
</dbReference>
<evidence type="ECO:0000313" key="3">
    <source>
        <dbReference type="Proteomes" id="UP000541558"/>
    </source>
</evidence>
<evidence type="ECO:0000313" key="2">
    <source>
        <dbReference type="EMBL" id="KAF5314116.1"/>
    </source>
</evidence>
<dbReference type="OrthoDB" id="2823912at2759"/>
<organism evidence="2 3">
    <name type="scientific">Ephemerocybe angulata</name>
    <dbReference type="NCBI Taxonomy" id="980116"/>
    <lineage>
        <taxon>Eukaryota</taxon>
        <taxon>Fungi</taxon>
        <taxon>Dikarya</taxon>
        <taxon>Basidiomycota</taxon>
        <taxon>Agaricomycotina</taxon>
        <taxon>Agaricomycetes</taxon>
        <taxon>Agaricomycetidae</taxon>
        <taxon>Agaricales</taxon>
        <taxon>Agaricineae</taxon>
        <taxon>Psathyrellaceae</taxon>
        <taxon>Ephemerocybe</taxon>
    </lineage>
</organism>
<comment type="caution">
    <text evidence="2">The sequence shown here is derived from an EMBL/GenBank/DDBJ whole genome shotgun (WGS) entry which is preliminary data.</text>
</comment>
<name>A0A8H5B0L5_9AGAR</name>
<keyword evidence="3" id="KW-1185">Reference proteome</keyword>
<dbReference type="PROSITE" id="PS50181">
    <property type="entry name" value="FBOX"/>
    <property type="match status" value="1"/>
</dbReference>
<dbReference type="InterPro" id="IPR001810">
    <property type="entry name" value="F-box_dom"/>
</dbReference>
<protein>
    <recommendedName>
        <fullName evidence="1">F-box domain-containing protein</fullName>
    </recommendedName>
</protein>
<dbReference type="Proteomes" id="UP000541558">
    <property type="component" value="Unassembled WGS sequence"/>
</dbReference>
<evidence type="ECO:0000259" key="1">
    <source>
        <dbReference type="PROSITE" id="PS50181"/>
    </source>
</evidence>
<gene>
    <name evidence="2" type="ORF">D9611_006839</name>
</gene>
<proteinExistence type="predicted"/>
<reference evidence="2 3" key="1">
    <citation type="journal article" date="2020" name="ISME J.">
        <title>Uncovering the hidden diversity of litter-decomposition mechanisms in mushroom-forming fungi.</title>
        <authorList>
            <person name="Floudas D."/>
            <person name="Bentzer J."/>
            <person name="Ahren D."/>
            <person name="Johansson T."/>
            <person name="Persson P."/>
            <person name="Tunlid A."/>
        </authorList>
    </citation>
    <scope>NUCLEOTIDE SEQUENCE [LARGE SCALE GENOMIC DNA]</scope>
    <source>
        <strain evidence="2 3">CBS 175.51</strain>
    </source>
</reference>